<protein>
    <submittedName>
        <fullName evidence="2">Uncharacterized protein</fullName>
    </submittedName>
</protein>
<dbReference type="EMBL" id="BKCJ010010671">
    <property type="protein sequence ID" value="GEU92612.1"/>
    <property type="molecule type" value="Genomic_DNA"/>
</dbReference>
<evidence type="ECO:0000313" key="2">
    <source>
        <dbReference type="EMBL" id="GEU92612.1"/>
    </source>
</evidence>
<proteinExistence type="predicted"/>
<gene>
    <name evidence="2" type="ORF">Tci_064590</name>
</gene>
<comment type="caution">
    <text evidence="2">The sequence shown here is derived from an EMBL/GenBank/DDBJ whole genome shotgun (WGS) entry which is preliminary data.</text>
</comment>
<reference evidence="2" key="1">
    <citation type="journal article" date="2019" name="Sci. Rep.">
        <title>Draft genome of Tanacetum cinerariifolium, the natural source of mosquito coil.</title>
        <authorList>
            <person name="Yamashiro T."/>
            <person name="Shiraishi A."/>
            <person name="Satake H."/>
            <person name="Nakayama K."/>
        </authorList>
    </citation>
    <scope>NUCLEOTIDE SEQUENCE</scope>
</reference>
<evidence type="ECO:0000256" key="1">
    <source>
        <dbReference type="SAM" id="MobiDB-lite"/>
    </source>
</evidence>
<feature type="non-terminal residue" evidence="2">
    <location>
        <position position="1"/>
    </location>
</feature>
<accession>A0A6L2P5P4</accession>
<name>A0A6L2P5P4_TANCI</name>
<feature type="region of interest" description="Disordered" evidence="1">
    <location>
        <begin position="72"/>
        <end position="92"/>
    </location>
</feature>
<organism evidence="2">
    <name type="scientific">Tanacetum cinerariifolium</name>
    <name type="common">Dalmatian daisy</name>
    <name type="synonym">Chrysanthemum cinerariifolium</name>
    <dbReference type="NCBI Taxonomy" id="118510"/>
    <lineage>
        <taxon>Eukaryota</taxon>
        <taxon>Viridiplantae</taxon>
        <taxon>Streptophyta</taxon>
        <taxon>Embryophyta</taxon>
        <taxon>Tracheophyta</taxon>
        <taxon>Spermatophyta</taxon>
        <taxon>Magnoliopsida</taxon>
        <taxon>eudicotyledons</taxon>
        <taxon>Gunneridae</taxon>
        <taxon>Pentapetalae</taxon>
        <taxon>asterids</taxon>
        <taxon>campanulids</taxon>
        <taxon>Asterales</taxon>
        <taxon>Asteraceae</taxon>
        <taxon>Asteroideae</taxon>
        <taxon>Anthemideae</taxon>
        <taxon>Anthemidinae</taxon>
        <taxon>Tanacetum</taxon>
    </lineage>
</organism>
<dbReference type="AlphaFoldDB" id="A0A6L2P5P4"/>
<sequence length="92" mass="10686">ENVALRARVETLKQQDRVTQDSLSIARGRITRLQLRAVAAKQQATNLQDSQVTDRLEITELRSRVEYAETHLERSHVRQTGDEVRMQRVEMT</sequence>